<reference evidence="7" key="1">
    <citation type="journal article" date="2018" name="Gigascience">
        <title>Genome assembly of the Pink Ipe (Handroanthus impetiginosus, Bignoniaceae), a highly valued, ecologically keystone Neotropical timber forest tree.</title>
        <authorList>
            <person name="Silva-Junior O.B."/>
            <person name="Grattapaglia D."/>
            <person name="Novaes E."/>
            <person name="Collevatti R.G."/>
        </authorList>
    </citation>
    <scope>NUCLEOTIDE SEQUENCE [LARGE SCALE GENOMIC DNA]</scope>
    <source>
        <strain evidence="7">cv. UFG-1</strain>
    </source>
</reference>
<dbReference type="NCBIfam" id="TIGR01557">
    <property type="entry name" value="myb_SHAQKYF"/>
    <property type="match status" value="1"/>
</dbReference>
<dbReference type="GO" id="GO:0003700">
    <property type="term" value="F:DNA-binding transcription factor activity"/>
    <property type="evidence" value="ECO:0007669"/>
    <property type="project" value="InterPro"/>
</dbReference>
<keyword evidence="2" id="KW-0805">Transcription regulation</keyword>
<dbReference type="STRING" id="429701.A0A2G9HDL8"/>
<dbReference type="PANTHER" id="PTHR31499">
    <property type="entry name" value="MYB FAMILY TRANSCRIPTION FACTOR PHL11"/>
    <property type="match status" value="1"/>
</dbReference>
<dbReference type="InterPro" id="IPR017930">
    <property type="entry name" value="Myb_dom"/>
</dbReference>
<comment type="caution">
    <text evidence="6">The sequence shown here is derived from an EMBL/GenBank/DDBJ whole genome shotgun (WGS) entry which is preliminary data.</text>
</comment>
<dbReference type="InterPro" id="IPR046955">
    <property type="entry name" value="PHR1-like"/>
</dbReference>
<feature type="domain" description="HTH myb-type" evidence="5">
    <location>
        <begin position="171"/>
        <end position="231"/>
    </location>
</feature>
<dbReference type="PANTHER" id="PTHR31499:SF80">
    <property type="entry name" value="HTH MYB-TYPE DOMAIN-CONTAINING PROTEIN"/>
    <property type="match status" value="1"/>
</dbReference>
<dbReference type="PROSITE" id="PS51294">
    <property type="entry name" value="HTH_MYB"/>
    <property type="match status" value="1"/>
</dbReference>
<accession>A0A2G9HDL8</accession>
<evidence type="ECO:0000313" key="7">
    <source>
        <dbReference type="Proteomes" id="UP000231279"/>
    </source>
</evidence>
<evidence type="ECO:0000256" key="1">
    <source>
        <dbReference type="ARBA" id="ARBA00004123"/>
    </source>
</evidence>
<evidence type="ECO:0000256" key="4">
    <source>
        <dbReference type="ARBA" id="ARBA00023242"/>
    </source>
</evidence>
<keyword evidence="3" id="KW-0804">Transcription</keyword>
<dbReference type="SUPFAM" id="SSF46689">
    <property type="entry name" value="Homeodomain-like"/>
    <property type="match status" value="1"/>
</dbReference>
<dbReference type="AlphaFoldDB" id="A0A2G9HDL8"/>
<evidence type="ECO:0000256" key="3">
    <source>
        <dbReference type="ARBA" id="ARBA00023163"/>
    </source>
</evidence>
<dbReference type="OrthoDB" id="551907at2759"/>
<comment type="subcellular location">
    <subcellularLocation>
        <location evidence="1">Nucleus</location>
    </subcellularLocation>
</comment>
<proteinExistence type="predicted"/>
<dbReference type="GO" id="GO:0005634">
    <property type="term" value="C:nucleus"/>
    <property type="evidence" value="ECO:0007669"/>
    <property type="project" value="UniProtKB-SubCell"/>
</dbReference>
<protein>
    <recommendedName>
        <fullName evidence="5">HTH myb-type domain-containing protein</fullName>
    </recommendedName>
</protein>
<dbReference type="Proteomes" id="UP000231279">
    <property type="component" value="Unassembled WGS sequence"/>
</dbReference>
<gene>
    <name evidence="6" type="ORF">CDL12_11761</name>
</gene>
<evidence type="ECO:0000259" key="5">
    <source>
        <dbReference type="PROSITE" id="PS51294"/>
    </source>
</evidence>
<dbReference type="Pfam" id="PF00249">
    <property type="entry name" value="Myb_DNA-binding"/>
    <property type="match status" value="1"/>
</dbReference>
<dbReference type="InterPro" id="IPR009057">
    <property type="entry name" value="Homeodomain-like_sf"/>
</dbReference>
<dbReference type="EMBL" id="NKXS01002045">
    <property type="protein sequence ID" value="PIN15588.1"/>
    <property type="molecule type" value="Genomic_DNA"/>
</dbReference>
<sequence length="247" mass="27832">MNNIMQKFGSFSTSNFEMQSFKSESLLKSCNDPQLLEISEGDRTTQSDNLSGCGQLNYSASSCSQMLNSNGLAFLEIADDSFQSKDTLQSIVQSCCCGLMSHNKSISSSSDSIQECKHHKFQENKSVSESLRSLSHDSLLCFEKVINVENHKCSKSQQEKQHSVSIEKEAMKKQKRIRWTQDLHEKFIDSVNRLGGAKKATPKAILKLMNCHGLTIFHVKSHLQKYRVGHLIPETMEENSEKLDSKT</sequence>
<evidence type="ECO:0000256" key="2">
    <source>
        <dbReference type="ARBA" id="ARBA00023015"/>
    </source>
</evidence>
<organism evidence="6 7">
    <name type="scientific">Handroanthus impetiginosus</name>
    <dbReference type="NCBI Taxonomy" id="429701"/>
    <lineage>
        <taxon>Eukaryota</taxon>
        <taxon>Viridiplantae</taxon>
        <taxon>Streptophyta</taxon>
        <taxon>Embryophyta</taxon>
        <taxon>Tracheophyta</taxon>
        <taxon>Spermatophyta</taxon>
        <taxon>Magnoliopsida</taxon>
        <taxon>eudicotyledons</taxon>
        <taxon>Gunneridae</taxon>
        <taxon>Pentapetalae</taxon>
        <taxon>asterids</taxon>
        <taxon>lamiids</taxon>
        <taxon>Lamiales</taxon>
        <taxon>Bignoniaceae</taxon>
        <taxon>Crescentiina</taxon>
        <taxon>Tabebuia alliance</taxon>
        <taxon>Handroanthus</taxon>
    </lineage>
</organism>
<dbReference type="FunFam" id="1.10.10.60:FF:000002">
    <property type="entry name" value="Myb family transcription factor"/>
    <property type="match status" value="1"/>
</dbReference>
<dbReference type="GO" id="GO:0003677">
    <property type="term" value="F:DNA binding"/>
    <property type="evidence" value="ECO:0007669"/>
    <property type="project" value="InterPro"/>
</dbReference>
<dbReference type="InterPro" id="IPR006447">
    <property type="entry name" value="Myb_dom_plants"/>
</dbReference>
<dbReference type="InterPro" id="IPR001005">
    <property type="entry name" value="SANT/Myb"/>
</dbReference>
<keyword evidence="7" id="KW-1185">Reference proteome</keyword>
<dbReference type="Gene3D" id="1.10.10.60">
    <property type="entry name" value="Homeodomain-like"/>
    <property type="match status" value="1"/>
</dbReference>
<evidence type="ECO:0000313" key="6">
    <source>
        <dbReference type="EMBL" id="PIN15588.1"/>
    </source>
</evidence>
<keyword evidence="4" id="KW-0539">Nucleus</keyword>
<name>A0A2G9HDL8_9LAMI</name>